<dbReference type="OrthoDB" id="755951at2759"/>
<dbReference type="GO" id="GO:0004805">
    <property type="term" value="F:trehalose-phosphatase activity"/>
    <property type="evidence" value="ECO:0007669"/>
    <property type="project" value="TreeGrafter"/>
</dbReference>
<proteinExistence type="predicted"/>
<evidence type="ECO:0000313" key="1">
    <source>
        <dbReference type="EMBL" id="KAF9603090.1"/>
    </source>
</evidence>
<dbReference type="Pfam" id="PF00982">
    <property type="entry name" value="Glyco_transf_20"/>
    <property type="match status" value="1"/>
</dbReference>
<reference evidence="1 2" key="1">
    <citation type="submission" date="2020-10" db="EMBL/GenBank/DDBJ databases">
        <title>The Coptis chinensis genome and diversification of protoberbering-type alkaloids.</title>
        <authorList>
            <person name="Wang B."/>
            <person name="Shu S."/>
            <person name="Song C."/>
            <person name="Liu Y."/>
        </authorList>
    </citation>
    <scope>NUCLEOTIDE SEQUENCE [LARGE SCALE GENOMIC DNA]</scope>
    <source>
        <strain evidence="1">HL-2020</strain>
        <tissue evidence="1">Leaf</tissue>
    </source>
</reference>
<evidence type="ECO:0000313" key="2">
    <source>
        <dbReference type="Proteomes" id="UP000631114"/>
    </source>
</evidence>
<dbReference type="Gene3D" id="3.40.50.2000">
    <property type="entry name" value="Glycogen Phosphorylase B"/>
    <property type="match status" value="1"/>
</dbReference>
<dbReference type="EMBL" id="JADFTS010000006">
    <property type="protein sequence ID" value="KAF9603090.1"/>
    <property type="molecule type" value="Genomic_DNA"/>
</dbReference>
<dbReference type="InterPro" id="IPR001830">
    <property type="entry name" value="Glyco_trans_20"/>
</dbReference>
<dbReference type="PANTHER" id="PTHR10788:SF113">
    <property type="entry name" value="TREHALOSE 6-PHOSPHATE PHOSPHATASE"/>
    <property type="match status" value="1"/>
</dbReference>
<keyword evidence="2" id="KW-1185">Reference proteome</keyword>
<accession>A0A835HP41</accession>
<dbReference type="PANTHER" id="PTHR10788">
    <property type="entry name" value="TREHALOSE-6-PHOSPHATE SYNTHASE"/>
    <property type="match status" value="1"/>
</dbReference>
<dbReference type="GO" id="GO:0005829">
    <property type="term" value="C:cytosol"/>
    <property type="evidence" value="ECO:0007669"/>
    <property type="project" value="TreeGrafter"/>
</dbReference>
<sequence>MAFYAIAECVVVTAVREGMNLTPYEYIVCRQGVSGSESSSDLNLPKKSMLVVSEFIGCSPSLSGTIRINPWNVELEALNEAISMAEAEKQLRHEQHYRRPSNWRSSRLAHAPPSADSAIFIRDGFNLA</sequence>
<protein>
    <submittedName>
        <fullName evidence="1">Uncharacterized protein</fullName>
    </submittedName>
</protein>
<name>A0A835HP41_9MAGN</name>
<dbReference type="AlphaFoldDB" id="A0A835HP41"/>
<dbReference type="GO" id="GO:0005992">
    <property type="term" value="P:trehalose biosynthetic process"/>
    <property type="evidence" value="ECO:0007669"/>
    <property type="project" value="InterPro"/>
</dbReference>
<comment type="caution">
    <text evidence="1">The sequence shown here is derived from an EMBL/GenBank/DDBJ whole genome shotgun (WGS) entry which is preliminary data.</text>
</comment>
<organism evidence="1 2">
    <name type="scientific">Coptis chinensis</name>
    <dbReference type="NCBI Taxonomy" id="261450"/>
    <lineage>
        <taxon>Eukaryota</taxon>
        <taxon>Viridiplantae</taxon>
        <taxon>Streptophyta</taxon>
        <taxon>Embryophyta</taxon>
        <taxon>Tracheophyta</taxon>
        <taxon>Spermatophyta</taxon>
        <taxon>Magnoliopsida</taxon>
        <taxon>Ranunculales</taxon>
        <taxon>Ranunculaceae</taxon>
        <taxon>Coptidoideae</taxon>
        <taxon>Coptis</taxon>
    </lineage>
</organism>
<dbReference type="Proteomes" id="UP000631114">
    <property type="component" value="Unassembled WGS sequence"/>
</dbReference>
<gene>
    <name evidence="1" type="ORF">IFM89_033815</name>
</gene>
<dbReference type="SUPFAM" id="SSF53756">
    <property type="entry name" value="UDP-Glycosyltransferase/glycogen phosphorylase"/>
    <property type="match status" value="1"/>
</dbReference>